<dbReference type="AlphaFoldDB" id="A0AAD7UNZ0"/>
<reference evidence="9" key="1">
    <citation type="submission" date="2023-01" db="EMBL/GenBank/DDBJ databases">
        <title>Metagenome sequencing of chrysophaentin producing Chrysophaeum taylorii.</title>
        <authorList>
            <person name="Davison J."/>
            <person name="Bewley C."/>
        </authorList>
    </citation>
    <scope>NUCLEOTIDE SEQUENCE</scope>
    <source>
        <strain evidence="9">NIES-1699</strain>
    </source>
</reference>
<feature type="signal peptide" evidence="7">
    <location>
        <begin position="1"/>
        <end position="22"/>
    </location>
</feature>
<comment type="similarity">
    <text evidence="1 6">Belongs to the peroxiredoxin family. Prx5 subfamily.</text>
</comment>
<evidence type="ECO:0000256" key="3">
    <source>
        <dbReference type="ARBA" id="ARBA00022862"/>
    </source>
</evidence>
<sequence length="189" mass="19460">MAPTCFFVLAHVATAFIGGGLGTKPLATALKFAAGDSVPLDGEFMVMADGPSPLAAKEVFEGKTVVVFGIPGALTPTCTEKQMPGYVEKADEFKSKGVDTVACLSVNDPFVMAEMSKKQDPDGKITMLADGAAAFVKAIDIGVDTGNFGGVRCQRCSMLVKDGVATIVNLEGGTGFTEISAAETLLGQL</sequence>
<dbReference type="PANTHER" id="PTHR10430">
    <property type="entry name" value="PEROXIREDOXIN"/>
    <property type="match status" value="1"/>
</dbReference>
<keyword evidence="7" id="KW-0732">Signal</keyword>
<dbReference type="GO" id="GO:0005737">
    <property type="term" value="C:cytoplasm"/>
    <property type="evidence" value="ECO:0007669"/>
    <property type="project" value="TreeGrafter"/>
</dbReference>
<keyword evidence="10" id="KW-1185">Reference proteome</keyword>
<gene>
    <name evidence="9" type="ORF">CTAYLR_002143</name>
</gene>
<dbReference type="GO" id="GO:0042744">
    <property type="term" value="P:hydrogen peroxide catabolic process"/>
    <property type="evidence" value="ECO:0007669"/>
    <property type="project" value="TreeGrafter"/>
</dbReference>
<dbReference type="Gene3D" id="3.40.30.10">
    <property type="entry name" value="Glutaredoxin"/>
    <property type="match status" value="1"/>
</dbReference>
<accession>A0AAD7UNZ0</accession>
<dbReference type="InterPro" id="IPR013766">
    <property type="entry name" value="Thioredoxin_domain"/>
</dbReference>
<evidence type="ECO:0000313" key="10">
    <source>
        <dbReference type="Proteomes" id="UP001230188"/>
    </source>
</evidence>
<dbReference type="Pfam" id="PF08534">
    <property type="entry name" value="Redoxin"/>
    <property type="match status" value="1"/>
</dbReference>
<evidence type="ECO:0000259" key="8">
    <source>
        <dbReference type="PROSITE" id="PS51352"/>
    </source>
</evidence>
<evidence type="ECO:0000256" key="5">
    <source>
        <dbReference type="PIRSR" id="PIRSR637944-1"/>
    </source>
</evidence>
<feature type="chain" id="PRO_5042160826" description="Thioredoxin domain-containing protein" evidence="7">
    <location>
        <begin position="23"/>
        <end position="189"/>
    </location>
</feature>
<evidence type="ECO:0000256" key="6">
    <source>
        <dbReference type="RuleBase" id="RU366011"/>
    </source>
</evidence>
<dbReference type="InterPro" id="IPR036249">
    <property type="entry name" value="Thioredoxin-like_sf"/>
</dbReference>
<proteinExistence type="inferred from homology"/>
<dbReference type="SUPFAM" id="SSF52833">
    <property type="entry name" value="Thioredoxin-like"/>
    <property type="match status" value="1"/>
</dbReference>
<dbReference type="GO" id="GO:0045454">
    <property type="term" value="P:cell redox homeostasis"/>
    <property type="evidence" value="ECO:0007669"/>
    <property type="project" value="TreeGrafter"/>
</dbReference>
<dbReference type="InterPro" id="IPR013740">
    <property type="entry name" value="Redoxin"/>
</dbReference>
<keyword evidence="2 6" id="KW-0575">Peroxidase</keyword>
<dbReference type="GO" id="GO:0034599">
    <property type="term" value="P:cellular response to oxidative stress"/>
    <property type="evidence" value="ECO:0007669"/>
    <property type="project" value="InterPro"/>
</dbReference>
<dbReference type="PROSITE" id="PS51352">
    <property type="entry name" value="THIOREDOXIN_2"/>
    <property type="match status" value="1"/>
</dbReference>
<comment type="function">
    <text evidence="6">Thiol-specific peroxidase that catalyzes the reduction of hydrogen peroxide and organic hydroperoxides to water and alcohols, respectively. Plays a role in cell protection against oxidative stress by detoxifying peroxides.</text>
</comment>
<feature type="domain" description="Thioredoxin" evidence="8">
    <location>
        <begin position="23"/>
        <end position="189"/>
    </location>
</feature>
<organism evidence="9 10">
    <name type="scientific">Chrysophaeum taylorii</name>
    <dbReference type="NCBI Taxonomy" id="2483200"/>
    <lineage>
        <taxon>Eukaryota</taxon>
        <taxon>Sar</taxon>
        <taxon>Stramenopiles</taxon>
        <taxon>Ochrophyta</taxon>
        <taxon>Pelagophyceae</taxon>
        <taxon>Pelagomonadales</taxon>
        <taxon>Pelagomonadaceae</taxon>
        <taxon>Chrysophaeum</taxon>
    </lineage>
</organism>
<evidence type="ECO:0000256" key="2">
    <source>
        <dbReference type="ARBA" id="ARBA00022559"/>
    </source>
</evidence>
<name>A0AAD7UNZ0_9STRA</name>
<dbReference type="PANTHER" id="PTHR10430:SF16">
    <property type="entry name" value="PEROXIREDOXIN-5, MITOCHONDRIAL"/>
    <property type="match status" value="1"/>
</dbReference>
<keyword evidence="3 6" id="KW-0049">Antioxidant</keyword>
<comment type="caution">
    <text evidence="9">The sequence shown here is derived from an EMBL/GenBank/DDBJ whole genome shotgun (WGS) entry which is preliminary data.</text>
</comment>
<evidence type="ECO:0000313" key="9">
    <source>
        <dbReference type="EMBL" id="KAJ8613530.1"/>
    </source>
</evidence>
<dbReference type="InterPro" id="IPR037944">
    <property type="entry name" value="PRX5-like"/>
</dbReference>
<dbReference type="Proteomes" id="UP001230188">
    <property type="component" value="Unassembled WGS sequence"/>
</dbReference>
<dbReference type="GO" id="GO:0008379">
    <property type="term" value="F:thioredoxin peroxidase activity"/>
    <property type="evidence" value="ECO:0007669"/>
    <property type="project" value="InterPro"/>
</dbReference>
<protein>
    <recommendedName>
        <fullName evidence="8">Thioredoxin domain-containing protein</fullName>
    </recommendedName>
</protein>
<dbReference type="CDD" id="cd03013">
    <property type="entry name" value="PRX5_like"/>
    <property type="match status" value="1"/>
</dbReference>
<feature type="active site" description="Cysteine sulfenic acid (-SOH) intermediate" evidence="5">
    <location>
        <position position="78"/>
    </location>
</feature>
<keyword evidence="6" id="KW-0676">Redox-active center</keyword>
<evidence type="ECO:0000256" key="4">
    <source>
        <dbReference type="ARBA" id="ARBA00023002"/>
    </source>
</evidence>
<keyword evidence="4 6" id="KW-0560">Oxidoreductase</keyword>
<evidence type="ECO:0000256" key="1">
    <source>
        <dbReference type="ARBA" id="ARBA00010505"/>
    </source>
</evidence>
<evidence type="ECO:0000256" key="7">
    <source>
        <dbReference type="SAM" id="SignalP"/>
    </source>
</evidence>
<dbReference type="EMBL" id="JAQMWT010000028">
    <property type="protein sequence ID" value="KAJ8613530.1"/>
    <property type="molecule type" value="Genomic_DNA"/>
</dbReference>